<accession>A0A834K265</accession>
<evidence type="ECO:0000313" key="4">
    <source>
        <dbReference type="Proteomes" id="UP000617340"/>
    </source>
</evidence>
<comment type="caution">
    <text evidence="3">The sequence shown here is derived from an EMBL/GenBank/DDBJ whole genome shotgun (WGS) entry which is preliminary data.</text>
</comment>
<dbReference type="PANTHER" id="PTHR16487">
    <property type="entry name" value="PPP4R2-RELATED PROTEIN"/>
    <property type="match status" value="1"/>
</dbReference>
<feature type="region of interest" description="Disordered" evidence="2">
    <location>
        <begin position="140"/>
        <end position="165"/>
    </location>
</feature>
<sequence>MENLEDVLQALDEFQKMRPTEIPRELEDYLCWVAKTGDPVYQWSMIKTLFREKLTRVMTDFYESCPTLELAPCPNVEHFNYDTMKSNLLERLESFANAPFTVQRICELLTAPRKEYNRVDKFMRAIEKNILVVSTREPGPIARRSENGDSMVNGSVDEAAPVTQPSQDVEMEYWEKDCTSTVTISVHTVENETPLLHTVIPSATVVKSVFGTDENQEKDGLSSSRSEGAVSNFIETSSEFSSVTNLTSQVQPQDSTTAPGMQNLSTITPEASGIVNDVPEAIMNEDTSSQPSLDLEGEDSDVTDSTKKLQTTFQAKDFSLGDSKIPKFCLDDPKVKEKIDSDTLVMNAEDEPANSVTTTEELKSTSELKTIITTDNTMLPSAAEENILKTDIDKVDEKLNSESDIPDVQENVQGNIQSIDGRRVLTLEDKSIENSCSMINSEEIRCTPLKSYELETDVVASSEECTSTTLLASNAMVSGILQNMEDSKEITMDISNNETLDIEHVKQNAEATELTAEDVKPVIEDPDSKGSDVTENINNTNSDKSGVTIVEALEDESKVMKSIVPDPIPIIEEPKDPEPNIRKVDDISAPVEIIEEVKNDALNTNCQSTIKEKLISIKNHDLGDIEGNKTKSTCKIKENDSLVVDSTVCKNECGSMELMDVDDDESLSMFQGEPMEQETIELAKS</sequence>
<dbReference type="EMBL" id="JACSDZ010000008">
    <property type="protein sequence ID" value="KAF7397962.1"/>
    <property type="molecule type" value="Genomic_DNA"/>
</dbReference>
<organism evidence="3 4">
    <name type="scientific">Vespula germanica</name>
    <name type="common">German yellow jacket</name>
    <name type="synonym">Paravespula germanica</name>
    <dbReference type="NCBI Taxonomy" id="30212"/>
    <lineage>
        <taxon>Eukaryota</taxon>
        <taxon>Metazoa</taxon>
        <taxon>Ecdysozoa</taxon>
        <taxon>Arthropoda</taxon>
        <taxon>Hexapoda</taxon>
        <taxon>Insecta</taxon>
        <taxon>Pterygota</taxon>
        <taxon>Neoptera</taxon>
        <taxon>Endopterygota</taxon>
        <taxon>Hymenoptera</taxon>
        <taxon>Apocrita</taxon>
        <taxon>Aculeata</taxon>
        <taxon>Vespoidea</taxon>
        <taxon>Vespidae</taxon>
        <taxon>Vespinae</taxon>
        <taxon>Vespula</taxon>
    </lineage>
</organism>
<evidence type="ECO:0008006" key="5">
    <source>
        <dbReference type="Google" id="ProtNLM"/>
    </source>
</evidence>
<dbReference type="AlphaFoldDB" id="A0A834K265"/>
<evidence type="ECO:0000256" key="1">
    <source>
        <dbReference type="ARBA" id="ARBA00009207"/>
    </source>
</evidence>
<dbReference type="InterPro" id="IPR015267">
    <property type="entry name" value="PPP4R2"/>
</dbReference>
<keyword evidence="4" id="KW-1185">Reference proteome</keyword>
<dbReference type="GO" id="GO:0005737">
    <property type="term" value="C:cytoplasm"/>
    <property type="evidence" value="ECO:0007669"/>
    <property type="project" value="TreeGrafter"/>
</dbReference>
<comment type="similarity">
    <text evidence="1">Belongs to the PPP4R2 family.</text>
</comment>
<dbReference type="Pfam" id="PF09184">
    <property type="entry name" value="PPP4R2"/>
    <property type="match status" value="1"/>
</dbReference>
<dbReference type="GO" id="GO:0030289">
    <property type="term" value="C:protein phosphatase 4 complex"/>
    <property type="evidence" value="ECO:0007669"/>
    <property type="project" value="InterPro"/>
</dbReference>
<dbReference type="PANTHER" id="PTHR16487:SF0">
    <property type="entry name" value="PROTEIN PHOSPHATASE 4 REGULATORY SUBUNIT 2-RELATED"/>
    <property type="match status" value="1"/>
</dbReference>
<gene>
    <name evidence="3" type="ORF">HZH68_009184</name>
</gene>
<dbReference type="Proteomes" id="UP000617340">
    <property type="component" value="Unassembled WGS sequence"/>
</dbReference>
<name>A0A834K265_VESGE</name>
<reference evidence="3" key="1">
    <citation type="journal article" date="2020" name="G3 (Bethesda)">
        <title>High-Quality Assemblies for Three Invasive Social Wasps from the &lt;i&gt;Vespula&lt;/i&gt; Genus.</title>
        <authorList>
            <person name="Harrop T.W.R."/>
            <person name="Guhlin J."/>
            <person name="McLaughlin G.M."/>
            <person name="Permina E."/>
            <person name="Stockwell P."/>
            <person name="Gilligan J."/>
            <person name="Le Lec M.F."/>
            <person name="Gruber M.A.M."/>
            <person name="Quinn O."/>
            <person name="Lovegrove M."/>
            <person name="Duncan E.J."/>
            <person name="Remnant E.J."/>
            <person name="Van Eeckhoven J."/>
            <person name="Graham B."/>
            <person name="Knapp R.A."/>
            <person name="Langford K.W."/>
            <person name="Kronenberg Z."/>
            <person name="Press M.O."/>
            <person name="Eacker S.M."/>
            <person name="Wilson-Rankin E.E."/>
            <person name="Purcell J."/>
            <person name="Lester P.J."/>
            <person name="Dearden P.K."/>
        </authorList>
    </citation>
    <scope>NUCLEOTIDE SEQUENCE</scope>
    <source>
        <strain evidence="3">Linc-1</strain>
    </source>
</reference>
<proteinExistence type="inferred from homology"/>
<dbReference type="GO" id="GO:0019888">
    <property type="term" value="F:protein phosphatase regulator activity"/>
    <property type="evidence" value="ECO:0007669"/>
    <property type="project" value="InterPro"/>
</dbReference>
<evidence type="ECO:0000256" key="2">
    <source>
        <dbReference type="SAM" id="MobiDB-lite"/>
    </source>
</evidence>
<dbReference type="GO" id="GO:0005634">
    <property type="term" value="C:nucleus"/>
    <property type="evidence" value="ECO:0007669"/>
    <property type="project" value="TreeGrafter"/>
</dbReference>
<protein>
    <recommendedName>
        <fullName evidence="5">Serine/threonine-protein phosphatase 4 regulatory subunit 2</fullName>
    </recommendedName>
</protein>
<evidence type="ECO:0000313" key="3">
    <source>
        <dbReference type="EMBL" id="KAF7397962.1"/>
    </source>
</evidence>